<dbReference type="EMBL" id="BARS01040643">
    <property type="protein sequence ID" value="GAG37942.1"/>
    <property type="molecule type" value="Genomic_DNA"/>
</dbReference>
<sequence>EKPTQNYTKFPNCILDSLDVYSGNELKIIALMVRKNIGYTNPNKQFSLRYLMAKLNISKPTAMKDLMSLLKKKTIIMIGEGKRGVRHFDVNWKDPDIKGSKFFTSDDTSKGKEILPDKAKKFYQVKDNKVKENINNNTDNKLSVENNPKRDNKEIYNRLLKRYFILYQDRFGVQPIFDQKEGGALKNIIKKIEPDKIEKLLEQYINDKDSFIEKQGHGMTYFQTYIKNNWAKFNNPNAGQTEIPTGYTEQQDG</sequence>
<accession>X0XRI0</accession>
<gene>
    <name evidence="1" type="ORF">S01H1_61920</name>
</gene>
<evidence type="ECO:0000313" key="1">
    <source>
        <dbReference type="EMBL" id="GAG37942.1"/>
    </source>
</evidence>
<dbReference type="Gene3D" id="1.10.10.10">
    <property type="entry name" value="Winged helix-like DNA-binding domain superfamily/Winged helix DNA-binding domain"/>
    <property type="match status" value="1"/>
</dbReference>
<name>X0XRI0_9ZZZZ</name>
<feature type="non-terminal residue" evidence="1">
    <location>
        <position position="253"/>
    </location>
</feature>
<protein>
    <recommendedName>
        <fullName evidence="2">Bacteriophage lambda Replication protein O N-terminal domain-containing protein</fullName>
    </recommendedName>
</protein>
<organism evidence="1">
    <name type="scientific">marine sediment metagenome</name>
    <dbReference type="NCBI Taxonomy" id="412755"/>
    <lineage>
        <taxon>unclassified sequences</taxon>
        <taxon>metagenomes</taxon>
        <taxon>ecological metagenomes</taxon>
    </lineage>
</organism>
<feature type="non-terminal residue" evidence="1">
    <location>
        <position position="1"/>
    </location>
</feature>
<dbReference type="InterPro" id="IPR036388">
    <property type="entry name" value="WH-like_DNA-bd_sf"/>
</dbReference>
<comment type="caution">
    <text evidence="1">The sequence shown here is derived from an EMBL/GenBank/DDBJ whole genome shotgun (WGS) entry which is preliminary data.</text>
</comment>
<dbReference type="AlphaFoldDB" id="X0XRI0"/>
<reference evidence="1" key="1">
    <citation type="journal article" date="2014" name="Front. Microbiol.">
        <title>High frequency of phylogenetically diverse reductive dehalogenase-homologous genes in deep subseafloor sedimentary metagenomes.</title>
        <authorList>
            <person name="Kawai M."/>
            <person name="Futagami T."/>
            <person name="Toyoda A."/>
            <person name="Takaki Y."/>
            <person name="Nishi S."/>
            <person name="Hori S."/>
            <person name="Arai W."/>
            <person name="Tsubouchi T."/>
            <person name="Morono Y."/>
            <person name="Uchiyama I."/>
            <person name="Ito T."/>
            <person name="Fujiyama A."/>
            <person name="Inagaki F."/>
            <person name="Takami H."/>
        </authorList>
    </citation>
    <scope>NUCLEOTIDE SEQUENCE</scope>
    <source>
        <strain evidence="1">Expedition CK06-06</strain>
    </source>
</reference>
<proteinExistence type="predicted"/>
<evidence type="ECO:0008006" key="2">
    <source>
        <dbReference type="Google" id="ProtNLM"/>
    </source>
</evidence>